<dbReference type="Proteomes" id="UP000076744">
    <property type="component" value="Unassembled WGS sequence"/>
</dbReference>
<comment type="caution">
    <text evidence="2">The sequence shown here is derived from an EMBL/GenBank/DDBJ whole genome shotgun (WGS) entry which is preliminary data.</text>
</comment>
<feature type="compositionally biased region" description="Polar residues" evidence="1">
    <location>
        <begin position="38"/>
        <end position="50"/>
    </location>
</feature>
<name>A0A168E8U1_CORFA</name>
<sequence>MSSPTQPQDVPPPTTEQPRRRSSGWMPAFEGLTRNRNETQASARRQSMSDQQAKLGVFGNFFHNNFGRNSK</sequence>
<dbReference type="GeneID" id="30016706"/>
<proteinExistence type="predicted"/>
<evidence type="ECO:0000313" key="2">
    <source>
        <dbReference type="EMBL" id="OAA73513.1"/>
    </source>
</evidence>
<feature type="region of interest" description="Disordered" evidence="1">
    <location>
        <begin position="1"/>
        <end position="50"/>
    </location>
</feature>
<dbReference type="OrthoDB" id="4158609at2759"/>
<reference evidence="2 3" key="1">
    <citation type="journal article" date="2016" name="Genome Biol. Evol.">
        <title>Divergent and convergent evolution of fungal pathogenicity.</title>
        <authorList>
            <person name="Shang Y."/>
            <person name="Xiao G."/>
            <person name="Zheng P."/>
            <person name="Cen K."/>
            <person name="Zhan S."/>
            <person name="Wang C."/>
        </authorList>
    </citation>
    <scope>NUCLEOTIDE SEQUENCE [LARGE SCALE GENOMIC DNA]</scope>
    <source>
        <strain evidence="2 3">ARSEF 2679</strain>
    </source>
</reference>
<accession>A0A168E8U1</accession>
<dbReference type="AlphaFoldDB" id="A0A168E8U1"/>
<evidence type="ECO:0000313" key="3">
    <source>
        <dbReference type="Proteomes" id="UP000076744"/>
    </source>
</evidence>
<protein>
    <recommendedName>
        <fullName evidence="4">Conidiation-specific expression protein</fullName>
    </recommendedName>
</protein>
<dbReference type="EMBL" id="AZHB01000001">
    <property type="protein sequence ID" value="OAA73513.1"/>
    <property type="molecule type" value="Genomic_DNA"/>
</dbReference>
<evidence type="ECO:0000256" key="1">
    <source>
        <dbReference type="SAM" id="MobiDB-lite"/>
    </source>
</evidence>
<gene>
    <name evidence="2" type="ORF">ISF_00414</name>
</gene>
<evidence type="ECO:0008006" key="4">
    <source>
        <dbReference type="Google" id="ProtNLM"/>
    </source>
</evidence>
<organism evidence="2 3">
    <name type="scientific">Cordyceps fumosorosea (strain ARSEF 2679)</name>
    <name type="common">Isaria fumosorosea</name>
    <dbReference type="NCBI Taxonomy" id="1081104"/>
    <lineage>
        <taxon>Eukaryota</taxon>
        <taxon>Fungi</taxon>
        <taxon>Dikarya</taxon>
        <taxon>Ascomycota</taxon>
        <taxon>Pezizomycotina</taxon>
        <taxon>Sordariomycetes</taxon>
        <taxon>Hypocreomycetidae</taxon>
        <taxon>Hypocreales</taxon>
        <taxon>Cordycipitaceae</taxon>
        <taxon>Cordyceps</taxon>
    </lineage>
</organism>
<dbReference type="RefSeq" id="XP_018708471.1">
    <property type="nucleotide sequence ID" value="XM_018844021.1"/>
</dbReference>
<keyword evidence="3" id="KW-1185">Reference proteome</keyword>